<evidence type="ECO:0000313" key="2">
    <source>
        <dbReference type="Proteomes" id="UP000054843"/>
    </source>
</evidence>
<dbReference type="Proteomes" id="UP000054843">
    <property type="component" value="Unassembled WGS sequence"/>
</dbReference>
<dbReference type="EMBL" id="JYDO01000002">
    <property type="protein sequence ID" value="KRZ80466.1"/>
    <property type="molecule type" value="Genomic_DNA"/>
</dbReference>
<sequence length="77" mass="9079">MMAIQMNVVQEEIHSKDKTMKFDSGKMAYKKQKKNNYPTCYCRTDLNIPLDVPWSRHLNESRCGKLFERRLAKLAKA</sequence>
<keyword evidence="2" id="KW-1185">Reference proteome</keyword>
<dbReference type="AlphaFoldDB" id="A0A0V1N912"/>
<protein>
    <submittedName>
        <fullName evidence="1">Uncharacterized protein</fullName>
    </submittedName>
</protein>
<name>A0A0V1N912_9BILA</name>
<gene>
    <name evidence="1" type="ORF">T10_2016</name>
</gene>
<proteinExistence type="predicted"/>
<reference evidence="1 2" key="1">
    <citation type="submission" date="2015-01" db="EMBL/GenBank/DDBJ databases">
        <title>Evolution of Trichinella species and genotypes.</title>
        <authorList>
            <person name="Korhonen P.K."/>
            <person name="Edoardo P."/>
            <person name="Giuseppe L.R."/>
            <person name="Gasser R.B."/>
        </authorList>
    </citation>
    <scope>NUCLEOTIDE SEQUENCE [LARGE SCALE GENOMIC DNA]</scope>
    <source>
        <strain evidence="1">ISS1980</strain>
    </source>
</reference>
<accession>A0A0V1N912</accession>
<evidence type="ECO:0000313" key="1">
    <source>
        <dbReference type="EMBL" id="KRZ80466.1"/>
    </source>
</evidence>
<comment type="caution">
    <text evidence="1">The sequence shown here is derived from an EMBL/GenBank/DDBJ whole genome shotgun (WGS) entry which is preliminary data.</text>
</comment>
<organism evidence="1 2">
    <name type="scientific">Trichinella papuae</name>
    <dbReference type="NCBI Taxonomy" id="268474"/>
    <lineage>
        <taxon>Eukaryota</taxon>
        <taxon>Metazoa</taxon>
        <taxon>Ecdysozoa</taxon>
        <taxon>Nematoda</taxon>
        <taxon>Enoplea</taxon>
        <taxon>Dorylaimia</taxon>
        <taxon>Trichinellida</taxon>
        <taxon>Trichinellidae</taxon>
        <taxon>Trichinella</taxon>
    </lineage>
</organism>